<feature type="compositionally biased region" description="Low complexity" evidence="4">
    <location>
        <begin position="1049"/>
        <end position="1066"/>
    </location>
</feature>
<dbReference type="OrthoDB" id="76453at2759"/>
<feature type="region of interest" description="Disordered" evidence="4">
    <location>
        <begin position="617"/>
        <end position="841"/>
    </location>
</feature>
<feature type="compositionally biased region" description="Polar residues" evidence="4">
    <location>
        <begin position="1069"/>
        <end position="1081"/>
    </location>
</feature>
<feature type="compositionally biased region" description="Low complexity" evidence="4">
    <location>
        <begin position="794"/>
        <end position="804"/>
    </location>
</feature>
<proteinExistence type="predicted"/>
<accession>A0A9P7GIJ2</accession>
<evidence type="ECO:0008006" key="9">
    <source>
        <dbReference type="Google" id="ProtNLM"/>
    </source>
</evidence>
<feature type="compositionally biased region" description="Polar residues" evidence="4">
    <location>
        <begin position="667"/>
        <end position="678"/>
    </location>
</feature>
<reference evidence="7" key="2">
    <citation type="submission" date="2021-10" db="EMBL/GenBank/DDBJ databases">
        <title>Phylogenomics reveals ancestral predisposition of the termite-cultivated fungus Termitomyces towards a domesticated lifestyle.</title>
        <authorList>
            <person name="Auxier B."/>
            <person name="Grum-Grzhimaylo A."/>
            <person name="Cardenas M.E."/>
            <person name="Lodge J.D."/>
            <person name="Laessoe T."/>
            <person name="Pedersen O."/>
            <person name="Smith M.E."/>
            <person name="Kuyper T.W."/>
            <person name="Franco-Molano E.A."/>
            <person name="Baroni T.J."/>
            <person name="Aanen D.K."/>
        </authorList>
    </citation>
    <scope>NUCLEOTIDE SEQUENCE</scope>
    <source>
        <strain evidence="7">D49</strain>
    </source>
</reference>
<gene>
    <name evidence="7" type="ORF">H0H81_009238</name>
</gene>
<evidence type="ECO:0000313" key="8">
    <source>
        <dbReference type="Proteomes" id="UP000717328"/>
    </source>
</evidence>
<keyword evidence="2" id="KW-0963">Cytoplasm</keyword>
<dbReference type="EMBL" id="JABCKI010000268">
    <property type="protein sequence ID" value="KAG5651272.1"/>
    <property type="molecule type" value="Genomic_DNA"/>
</dbReference>
<feature type="domain" description="PPC89 centrosome localisation" evidence="6">
    <location>
        <begin position="534"/>
        <end position="608"/>
    </location>
</feature>
<dbReference type="GO" id="GO:0008017">
    <property type="term" value="F:microtubule binding"/>
    <property type="evidence" value="ECO:0007669"/>
    <property type="project" value="InterPro"/>
</dbReference>
<feature type="region of interest" description="Disordered" evidence="4">
    <location>
        <begin position="306"/>
        <end position="401"/>
    </location>
</feature>
<keyword evidence="8" id="KW-1185">Reference proteome</keyword>
<feature type="compositionally biased region" description="Polar residues" evidence="4">
    <location>
        <begin position="235"/>
        <end position="249"/>
    </location>
</feature>
<feature type="domain" description="Cep57 centrosome microtubule-binding" evidence="5">
    <location>
        <begin position="941"/>
        <end position="1005"/>
    </location>
</feature>
<feature type="compositionally biased region" description="Acidic residues" evidence="4">
    <location>
        <begin position="631"/>
        <end position="640"/>
    </location>
</feature>
<feature type="coiled-coil region" evidence="3">
    <location>
        <begin position="517"/>
        <end position="600"/>
    </location>
</feature>
<dbReference type="InterPro" id="IPR024957">
    <property type="entry name" value="Cep57_MT-bd_dom"/>
</dbReference>
<feature type="compositionally biased region" description="Basic and acidic residues" evidence="4">
    <location>
        <begin position="914"/>
        <end position="930"/>
    </location>
</feature>
<sequence length="1097" mass="121724">MSRHIRGLDISIRGDELEQHRIRLENNLQFAEPSYRLSSVSDEDEDLESIEYPRHNSGPAAFTSFEIPSRDHYDGDTQSQIHPWSYRTVDDEDGINPYAGETMSTAAHHASALTLNAGLGGRAGRRDVSLSGAEYDPDRPLHDMIAGVDSKLSVFDIEASRSKYPGVGSVTFDPLVVDSTAELDRVLQSGYAPAYAQPQPIQSPLHSSSSSSTSDSDTHPASRPKLSDALRRVSFSPQRPRSNAGSPAMSTRALPNDNMPTPKPRRRPNIFPSPQQPQVRLQPPTPSSVGSQFSRMARGITREIEHAQQHTDRNPFDVSGRQDTSTRPGNSTRQDTSIRQGASMSMRQELSQRQGTPAKQDTSLRQAARQQTPKQPTPRKASAMKQRPHAPTPKGKIQLPDVTGLTSAVESPAKMGSEFYVYRAEGSPRENEARLMGMLNSVQSKLQHLEEENGISRRRVRELELELEVCKRDVARERTRVLEREEVIVQQQRDASISGIGRRSKGKARAKEVSVEHDALHERYREAVEEKKALEALITTLRTHLTRLTAELSSHRELLTELRELRDSDVKALKQKSSDIERLKEEVERLAGEVEVLRGVVEEGLKERRTVREVSGIINQSQADIGMSHDGDDEDDEPEEANVTNRHDADEDEDEEDEPEPFDPVSILSSARNDNTGTRLGDRTMRTDHATIGSSQLAQSQSTPPQQSKGIINSVDLERISAEVEERRTERSADQTHRTLRLESPPIRRATVQDASSSSSSGEDDDVQLADEEDSRRRGSPVPSARTRVPSAHSLSSSSSSRPSAPQPQPQQQPQQQPRQQRSRRSMIKETPFPQIRGTHLERLFFSAPDHNAKTCTVCNRRRRADGGGHGHGHGGAEPSWIPSRFRGRQAQKEEDEESSEEEDEDEGFAEEYEQPRRGGDRPGKDRVTFSKEPGPWRAQKEGLPPQTVVARVIRELEDDFTHYKGVYVELADQYAVMDATSDVARRNILAKHLREVVDILEQKASSFLSGILSHQSADGFCISQGDQIASLYDLLTFKDKPVADSVVPTTTGTSTGPSRPTTHGSKAQPRSVSNTAIASSTIGRGAGARRQVNGLV</sequence>
<feature type="compositionally biased region" description="Basic and acidic residues" evidence="4">
    <location>
        <begin position="216"/>
        <end position="231"/>
    </location>
</feature>
<protein>
    <recommendedName>
        <fullName evidence="9">Cep57 centrosome microtubule-binding domain-containing protein</fullName>
    </recommendedName>
</protein>
<dbReference type="Pfam" id="PF06657">
    <property type="entry name" value="Cep57_MT_bd"/>
    <property type="match status" value="1"/>
</dbReference>
<evidence type="ECO:0000256" key="1">
    <source>
        <dbReference type="ARBA" id="ARBA00004496"/>
    </source>
</evidence>
<feature type="compositionally biased region" description="Basic and acidic residues" evidence="4">
    <location>
        <begin position="680"/>
        <end position="689"/>
    </location>
</feature>
<feature type="compositionally biased region" description="Acidic residues" evidence="4">
    <location>
        <begin position="894"/>
        <end position="913"/>
    </location>
</feature>
<keyword evidence="3" id="KW-0175">Coiled coil</keyword>
<evidence type="ECO:0000256" key="2">
    <source>
        <dbReference type="ARBA" id="ARBA00022490"/>
    </source>
</evidence>
<feature type="coiled-coil region" evidence="3">
    <location>
        <begin position="432"/>
        <end position="480"/>
    </location>
</feature>
<dbReference type="Pfam" id="PF14197">
    <property type="entry name" value="Cep57_CLD_2"/>
    <property type="match status" value="1"/>
</dbReference>
<feature type="compositionally biased region" description="Basic and acidic residues" evidence="4">
    <location>
        <begin position="716"/>
        <end position="741"/>
    </location>
</feature>
<comment type="caution">
    <text evidence="7">The sequence shown here is derived from an EMBL/GenBank/DDBJ whole genome shotgun (WGS) entry which is preliminary data.</text>
</comment>
<evidence type="ECO:0000256" key="3">
    <source>
        <dbReference type="SAM" id="Coils"/>
    </source>
</evidence>
<dbReference type="AlphaFoldDB" id="A0A9P7GIJ2"/>
<feature type="compositionally biased region" description="Acidic residues" evidence="4">
    <location>
        <begin position="650"/>
        <end position="661"/>
    </location>
</feature>
<feature type="compositionally biased region" description="Polar residues" evidence="4">
    <location>
        <begin position="321"/>
        <end position="374"/>
    </location>
</feature>
<name>A0A9P7GIJ2_9AGAR</name>
<organism evidence="7 8">
    <name type="scientific">Sphagnurus paluster</name>
    <dbReference type="NCBI Taxonomy" id="117069"/>
    <lineage>
        <taxon>Eukaryota</taxon>
        <taxon>Fungi</taxon>
        <taxon>Dikarya</taxon>
        <taxon>Basidiomycota</taxon>
        <taxon>Agaricomycotina</taxon>
        <taxon>Agaricomycetes</taxon>
        <taxon>Agaricomycetidae</taxon>
        <taxon>Agaricales</taxon>
        <taxon>Tricholomatineae</taxon>
        <taxon>Lyophyllaceae</taxon>
        <taxon>Sphagnurus</taxon>
    </lineage>
</organism>
<feature type="region of interest" description="Disordered" evidence="4">
    <location>
        <begin position="1048"/>
        <end position="1081"/>
    </location>
</feature>
<evidence type="ECO:0000313" key="7">
    <source>
        <dbReference type="EMBL" id="KAG5651272.1"/>
    </source>
</evidence>
<evidence type="ECO:0000256" key="4">
    <source>
        <dbReference type="SAM" id="MobiDB-lite"/>
    </source>
</evidence>
<comment type="subcellular location">
    <subcellularLocation>
        <location evidence="1">Cytoplasm</location>
    </subcellularLocation>
</comment>
<dbReference type="Proteomes" id="UP000717328">
    <property type="component" value="Unassembled WGS sequence"/>
</dbReference>
<feature type="region of interest" description="Disordered" evidence="4">
    <location>
        <begin position="867"/>
        <end position="944"/>
    </location>
</feature>
<feature type="compositionally biased region" description="Basic and acidic residues" evidence="4">
    <location>
        <begin position="306"/>
        <end position="315"/>
    </location>
</feature>
<dbReference type="InterPro" id="IPR025925">
    <property type="entry name" value="PPC89_CLD"/>
</dbReference>
<dbReference type="GO" id="GO:0005737">
    <property type="term" value="C:cytoplasm"/>
    <property type="evidence" value="ECO:0007669"/>
    <property type="project" value="UniProtKB-SubCell"/>
</dbReference>
<reference evidence="7" key="1">
    <citation type="submission" date="2021-02" db="EMBL/GenBank/DDBJ databases">
        <authorList>
            <person name="Nieuwenhuis M."/>
            <person name="Van De Peppel L.J.J."/>
        </authorList>
    </citation>
    <scope>NUCLEOTIDE SEQUENCE</scope>
    <source>
        <strain evidence="7">D49</strain>
    </source>
</reference>
<feature type="region of interest" description="Disordered" evidence="4">
    <location>
        <begin position="195"/>
        <end position="293"/>
    </location>
</feature>
<evidence type="ECO:0000259" key="5">
    <source>
        <dbReference type="Pfam" id="PF06657"/>
    </source>
</evidence>
<feature type="compositionally biased region" description="Acidic residues" evidence="4">
    <location>
        <begin position="762"/>
        <end position="773"/>
    </location>
</feature>
<feature type="compositionally biased region" description="Polar residues" evidence="4">
    <location>
        <begin position="692"/>
        <end position="711"/>
    </location>
</feature>
<evidence type="ECO:0000259" key="6">
    <source>
        <dbReference type="Pfam" id="PF14197"/>
    </source>
</evidence>